<dbReference type="Proteomes" id="UP000664218">
    <property type="component" value="Unassembled WGS sequence"/>
</dbReference>
<evidence type="ECO:0000259" key="1">
    <source>
        <dbReference type="PROSITE" id="PS51186"/>
    </source>
</evidence>
<feature type="domain" description="N-acetyltransferase" evidence="1">
    <location>
        <begin position="2"/>
        <end position="161"/>
    </location>
</feature>
<dbReference type="Pfam" id="PF13302">
    <property type="entry name" value="Acetyltransf_3"/>
    <property type="match status" value="1"/>
</dbReference>
<dbReference type="SUPFAM" id="SSF55729">
    <property type="entry name" value="Acyl-CoA N-acyltransferases (Nat)"/>
    <property type="match status" value="1"/>
</dbReference>
<protein>
    <submittedName>
        <fullName evidence="2">GNAT family N-acetyltransferase</fullName>
    </submittedName>
</protein>
<dbReference type="AlphaFoldDB" id="A0A939KK10"/>
<comment type="caution">
    <text evidence="2">The sequence shown here is derived from an EMBL/GenBank/DDBJ whole genome shotgun (WGS) entry which is preliminary data.</text>
</comment>
<dbReference type="Gene3D" id="3.40.630.30">
    <property type="match status" value="1"/>
</dbReference>
<dbReference type="EMBL" id="JAFNJU010000009">
    <property type="protein sequence ID" value="MBO1265738.1"/>
    <property type="molecule type" value="Genomic_DNA"/>
</dbReference>
<dbReference type="RefSeq" id="WP_207600263.1">
    <property type="nucleotide sequence ID" value="NZ_JAFNJU010000009.1"/>
</dbReference>
<keyword evidence="3" id="KW-1185">Reference proteome</keyword>
<dbReference type="PROSITE" id="PS51186">
    <property type="entry name" value="GNAT"/>
    <property type="match status" value="1"/>
</dbReference>
<name>A0A939KK10_9CLOT</name>
<dbReference type="GO" id="GO:0016747">
    <property type="term" value="F:acyltransferase activity, transferring groups other than amino-acyl groups"/>
    <property type="evidence" value="ECO:0007669"/>
    <property type="project" value="InterPro"/>
</dbReference>
<proteinExistence type="predicted"/>
<accession>A0A939KK10</accession>
<sequence>MITLRQDIFTEDALKIADWLEDNEIIAYLNEEDQISDQIRHMVNTSNLPIYNQIFNQRGLFYLICLHGESIGYVKFVPKSKGHEIVITIGDKELWGQGYGKTALKKALSEAFFSLRYEKIEAKIKPMNKRSLFMFEHIGFESGESSGEIHHLSMDMNTFLKKAA</sequence>
<dbReference type="InterPro" id="IPR000182">
    <property type="entry name" value="GNAT_dom"/>
</dbReference>
<dbReference type="PANTHER" id="PTHR43415:SF3">
    <property type="entry name" value="GNAT-FAMILY ACETYLTRANSFERASE"/>
    <property type="match status" value="1"/>
</dbReference>
<dbReference type="PANTHER" id="PTHR43415">
    <property type="entry name" value="SPERMIDINE N(1)-ACETYLTRANSFERASE"/>
    <property type="match status" value="1"/>
</dbReference>
<dbReference type="InterPro" id="IPR016181">
    <property type="entry name" value="Acyl_CoA_acyltransferase"/>
</dbReference>
<organism evidence="2 3">
    <name type="scientific">Proteiniclasticum aestuarii</name>
    <dbReference type="NCBI Taxonomy" id="2817862"/>
    <lineage>
        <taxon>Bacteria</taxon>
        <taxon>Bacillati</taxon>
        <taxon>Bacillota</taxon>
        <taxon>Clostridia</taxon>
        <taxon>Eubacteriales</taxon>
        <taxon>Clostridiaceae</taxon>
        <taxon>Proteiniclasticum</taxon>
    </lineage>
</organism>
<evidence type="ECO:0000313" key="2">
    <source>
        <dbReference type="EMBL" id="MBO1265738.1"/>
    </source>
</evidence>
<gene>
    <name evidence="2" type="ORF">J3A84_11925</name>
</gene>
<reference evidence="2" key="1">
    <citation type="submission" date="2021-03" db="EMBL/GenBank/DDBJ databases">
        <title>Proteiniclasticum marinus sp. nov., isolated from tidal flat sediment.</title>
        <authorList>
            <person name="Namirimu T."/>
            <person name="Yang J.-A."/>
            <person name="Yang S.-H."/>
            <person name="Kim Y.-J."/>
            <person name="Kwon K.K."/>
        </authorList>
    </citation>
    <scope>NUCLEOTIDE SEQUENCE</scope>
    <source>
        <strain evidence="2">SCR006</strain>
    </source>
</reference>
<evidence type="ECO:0000313" key="3">
    <source>
        <dbReference type="Proteomes" id="UP000664218"/>
    </source>
</evidence>